<feature type="domain" description="Helicase ATP-binding" evidence="6">
    <location>
        <begin position="10"/>
        <end position="158"/>
    </location>
</feature>
<evidence type="ECO:0000313" key="8">
    <source>
        <dbReference type="EMBL" id="MCT8971450.1"/>
    </source>
</evidence>
<proteinExistence type="predicted"/>
<evidence type="ECO:0000256" key="4">
    <source>
        <dbReference type="ARBA" id="ARBA00022840"/>
    </source>
</evidence>
<feature type="compositionally biased region" description="Low complexity" evidence="5">
    <location>
        <begin position="918"/>
        <end position="977"/>
    </location>
</feature>
<dbReference type="InterPro" id="IPR050699">
    <property type="entry name" value="RNA-DNA_Helicase"/>
</dbReference>
<dbReference type="GO" id="GO:0005524">
    <property type="term" value="F:ATP binding"/>
    <property type="evidence" value="ECO:0007669"/>
    <property type="project" value="UniProtKB-KW"/>
</dbReference>
<dbReference type="EMBL" id="JALIDZ010000003">
    <property type="protein sequence ID" value="MCT8971450.1"/>
    <property type="molecule type" value="Genomic_DNA"/>
</dbReference>
<dbReference type="PANTHER" id="PTHR12131:SF1">
    <property type="entry name" value="ATP-DEPENDENT RNA HELICASE SUPV3L1, MITOCHONDRIAL-RELATED"/>
    <property type="match status" value="1"/>
</dbReference>
<evidence type="ECO:0000256" key="5">
    <source>
        <dbReference type="SAM" id="MobiDB-lite"/>
    </source>
</evidence>
<dbReference type="SUPFAM" id="SSF52540">
    <property type="entry name" value="P-loop containing nucleoside triphosphate hydrolases"/>
    <property type="match status" value="2"/>
</dbReference>
<evidence type="ECO:0000256" key="3">
    <source>
        <dbReference type="ARBA" id="ARBA00022806"/>
    </source>
</evidence>
<dbReference type="AlphaFoldDB" id="A0AAW5QYU8"/>
<evidence type="ECO:0000256" key="2">
    <source>
        <dbReference type="ARBA" id="ARBA00022801"/>
    </source>
</evidence>
<dbReference type="Gene3D" id="3.40.50.300">
    <property type="entry name" value="P-loop containing nucleotide triphosphate hydrolases"/>
    <property type="match status" value="2"/>
</dbReference>
<keyword evidence="4" id="KW-0067">ATP-binding</keyword>
<feature type="domain" description="Helicase C-terminal" evidence="7">
    <location>
        <begin position="165"/>
        <end position="323"/>
    </location>
</feature>
<feature type="compositionally biased region" description="Low complexity" evidence="5">
    <location>
        <begin position="878"/>
        <end position="910"/>
    </location>
</feature>
<gene>
    <name evidence="8" type="ORF">MUB46_06240</name>
</gene>
<keyword evidence="2" id="KW-0378">Hydrolase</keyword>
<dbReference type="PROSITE" id="PS51194">
    <property type="entry name" value="HELICASE_CTER"/>
    <property type="match status" value="1"/>
</dbReference>
<sequence>MSIAPDVGHHPAARSRAVTAILGPTNTGKTHLAIERMLGHESGVIGLPLRLLAREVYNRVVERAGAEAVALVTGEEKIKPENPKYWVCTVEAMPRDLDVAFVAIDEVQLAADLDRGHVFTDRILRRRGREETLLLGAATMRPILTRMMPNLNVITRPRLSHLAYSGQKKITRLPRRSAIVAFSADDVYAIAELVRRQRGGAAVVLGALSPRTRNAQVGLYQNGDVDFLVATDAIGMGLNLDVDHVAFAARRKFDGWQFRDLNPAEMGQVAGRAGRHMRDGTFGVTGRVDPLEDELVARLESHDFEPVRILQWRNTHLDFATMESLHASLAALPREDTLTRAPASDDVLALEAVARDLEIADIARGRDAVELLWDVCQVPDYRKIAPANHAELVATLYSQLMRYGHIDDDWFARQIGQCDRDDGDIDTLSNRIAHIRTWTFVANRPEWLGDPAHWQERARAVEDRLSDALHERLAQRFVDRRTSVLARSLRENPAMEAEIDASGDVTVEGHHVGRLEGLRFTPDPEADGQHLKAIAAAARRTLTGELNTRAERLAKDADEVIQLSLDGTFSWRGATIGRVEKGDSVLSPRVVLLADEHLAGAPRENAEARLAKWIDGRIAVHLGPLRALESDEAITGMARGVAFQLGEALGVLERPRVADEVKALSQDDRAQLRKHGVRFGAHHVYLPILLKPGPRVLAAQLWALHHGGLHQPGFDDIAALAQSGRMSVAVAPGTARSLYRAFGFRACGSRAVRIDILERIADLIRTALSWRPDGDAAPPPGAVDGRTFRVSEQMTSLAGCAGDDFAEILKALGYRSERRPAPATTEAKTEPAPQTADAGDAATTSEHPGTETETAAEAARVETAETPAVTSEGDPQSDTETVSEAVESETVTPDVVTPEVVEPTAAPAEAEPAEAEPAEAAAAPAEGPAEAQTETPVEATVDTPAETTAETPTETPDGTPTETATATEVPEAGTGEAESAEIVVWRPGRRPDAPRRRKPEQKGAKARQGDGKKPSRGEAKGRKSGRGDGRKGGRSRPDGPPQGKRPPKEPDPLSPFAALKDLRDTLNERGRSGA</sequence>
<keyword evidence="1" id="KW-0547">Nucleotide-binding</keyword>
<dbReference type="Pfam" id="PF22527">
    <property type="entry name" value="DEXQc_Suv3"/>
    <property type="match status" value="1"/>
</dbReference>
<feature type="compositionally biased region" description="Low complexity" evidence="5">
    <location>
        <begin position="821"/>
        <end position="836"/>
    </location>
</feature>
<dbReference type="Proteomes" id="UP001320898">
    <property type="component" value="Unassembled WGS sequence"/>
</dbReference>
<dbReference type="InterPro" id="IPR014001">
    <property type="entry name" value="Helicase_ATP-bd"/>
</dbReference>
<dbReference type="GO" id="GO:0016787">
    <property type="term" value="F:hydrolase activity"/>
    <property type="evidence" value="ECO:0007669"/>
    <property type="project" value="UniProtKB-KW"/>
</dbReference>
<keyword evidence="9" id="KW-1185">Reference proteome</keyword>
<dbReference type="PANTHER" id="PTHR12131">
    <property type="entry name" value="ATP-DEPENDENT RNA AND DNA HELICASE"/>
    <property type="match status" value="1"/>
</dbReference>
<dbReference type="PROSITE" id="PS51192">
    <property type="entry name" value="HELICASE_ATP_BIND_1"/>
    <property type="match status" value="1"/>
</dbReference>
<dbReference type="RefSeq" id="WP_261615031.1">
    <property type="nucleotide sequence ID" value="NZ_JALIDZ010000003.1"/>
</dbReference>
<evidence type="ECO:0000256" key="1">
    <source>
        <dbReference type="ARBA" id="ARBA00022741"/>
    </source>
</evidence>
<feature type="compositionally biased region" description="Basic and acidic residues" evidence="5">
    <location>
        <begin position="1060"/>
        <end position="1074"/>
    </location>
</feature>
<dbReference type="Pfam" id="PF00271">
    <property type="entry name" value="Helicase_C"/>
    <property type="match status" value="1"/>
</dbReference>
<name>A0AAW5QYU8_9HYPH</name>
<dbReference type="SMART" id="SM00490">
    <property type="entry name" value="HELICc"/>
    <property type="match status" value="1"/>
</dbReference>
<comment type="caution">
    <text evidence="8">The sequence shown here is derived from an EMBL/GenBank/DDBJ whole genome shotgun (WGS) entry which is preliminary data.</text>
</comment>
<evidence type="ECO:0000313" key="9">
    <source>
        <dbReference type="Proteomes" id="UP001320898"/>
    </source>
</evidence>
<evidence type="ECO:0000259" key="7">
    <source>
        <dbReference type="PROSITE" id="PS51194"/>
    </source>
</evidence>
<keyword evidence="3 8" id="KW-0347">Helicase</keyword>
<dbReference type="InterPro" id="IPR055206">
    <property type="entry name" value="DEXQc_SUV3"/>
</dbReference>
<dbReference type="InterPro" id="IPR001650">
    <property type="entry name" value="Helicase_C-like"/>
</dbReference>
<feature type="compositionally biased region" description="Basic and acidic residues" evidence="5">
    <location>
        <begin position="989"/>
        <end position="1037"/>
    </location>
</feature>
<evidence type="ECO:0000259" key="6">
    <source>
        <dbReference type="PROSITE" id="PS51192"/>
    </source>
</evidence>
<dbReference type="GO" id="GO:0004386">
    <property type="term" value="F:helicase activity"/>
    <property type="evidence" value="ECO:0007669"/>
    <property type="project" value="UniProtKB-KW"/>
</dbReference>
<reference evidence="8 9" key="1">
    <citation type="submission" date="2022-04" db="EMBL/GenBank/DDBJ databases">
        <authorList>
            <person name="Ye Y.-Q."/>
            <person name="Du Z.-J."/>
        </authorList>
    </citation>
    <scope>NUCLEOTIDE SEQUENCE [LARGE SCALE GENOMIC DNA]</scope>
    <source>
        <strain evidence="8 9">A6E488</strain>
    </source>
</reference>
<accession>A0AAW5QYU8</accession>
<protein>
    <submittedName>
        <fullName evidence="8">Helicase</fullName>
    </submittedName>
</protein>
<organism evidence="8 9">
    <name type="scientific">Microbaculum marinisediminis</name>
    <dbReference type="NCBI Taxonomy" id="2931392"/>
    <lineage>
        <taxon>Bacteria</taxon>
        <taxon>Pseudomonadati</taxon>
        <taxon>Pseudomonadota</taxon>
        <taxon>Alphaproteobacteria</taxon>
        <taxon>Hyphomicrobiales</taxon>
        <taxon>Tepidamorphaceae</taxon>
        <taxon>Microbaculum</taxon>
    </lineage>
</organism>
<dbReference type="InterPro" id="IPR027417">
    <property type="entry name" value="P-loop_NTPase"/>
</dbReference>
<feature type="region of interest" description="Disordered" evidence="5">
    <location>
        <begin position="816"/>
        <end position="1074"/>
    </location>
</feature>